<sequence>MTKLPEVNTKPIFVIDGLNPIEVTILAHYKDKAVFIYQTSGGFERVDMATAYCFRSQKK</sequence>
<reference evidence="2" key="1">
    <citation type="submission" date="2018-09" db="EMBL/GenBank/DDBJ databases">
        <title>Complete genome of Klebsiella pneumoniae phage Pylas.</title>
        <authorList>
            <person name="Powell J.E."/>
            <person name="Lessor L."/>
            <person name="O'Leary C.J."/>
            <person name="Liu M."/>
        </authorList>
    </citation>
    <scope>NUCLEOTIDE SEQUENCE [LARGE SCALE GENOMIC DNA]</scope>
</reference>
<evidence type="ECO:0000313" key="1">
    <source>
        <dbReference type="EMBL" id="AYP69343.1"/>
    </source>
</evidence>
<gene>
    <name evidence="1" type="ORF">Pylas_095</name>
</gene>
<keyword evidence="2" id="KW-1185">Reference proteome</keyword>
<dbReference type="Proteomes" id="UP000278488">
    <property type="component" value="Segment"/>
</dbReference>
<accession>A0A3G3BYI0</accession>
<dbReference type="EMBL" id="MH899585">
    <property type="protein sequence ID" value="AYP69343.1"/>
    <property type="molecule type" value="Genomic_DNA"/>
</dbReference>
<name>A0A3G3BYI0_9CAUD</name>
<proteinExistence type="predicted"/>
<organism evidence="1 2">
    <name type="scientific">Klebsiella phage Pylas</name>
    <dbReference type="NCBI Taxonomy" id="2419682"/>
    <lineage>
        <taxon>Viruses</taxon>
        <taxon>Duplodnaviria</taxon>
        <taxon>Heunggongvirae</taxon>
        <taxon>Uroviricota</taxon>
        <taxon>Caudoviricetes</taxon>
        <taxon>Schitoviridae</taxon>
        <taxon>Humphriesvirinae</taxon>
        <taxon>Pylasvirus</taxon>
        <taxon>Pylasvirus pylas</taxon>
    </lineage>
</organism>
<protein>
    <submittedName>
        <fullName evidence="1">Uncharacterized protein</fullName>
    </submittedName>
</protein>
<evidence type="ECO:0000313" key="2">
    <source>
        <dbReference type="Proteomes" id="UP000278488"/>
    </source>
</evidence>